<dbReference type="EMBL" id="GDHC01009216">
    <property type="protein sequence ID" value="JAQ09413.1"/>
    <property type="molecule type" value="Transcribed_RNA"/>
</dbReference>
<name>A0A146LN43_LYGHE</name>
<protein>
    <submittedName>
        <fullName evidence="1">Uncharacterized protein</fullName>
    </submittedName>
</protein>
<gene>
    <name evidence="1" type="ORF">g.26877</name>
</gene>
<dbReference type="AlphaFoldDB" id="A0A146LN43"/>
<sequence length="138" mass="15884">MSRVMTKGLKLAVLRSEGLKSRMWFVGALCCAFLVGQAKGLKSRRQTCLKKCSFDAQECCVTGEPFDVVELEASISILTGNDVLSRIEEELLLFARESDQQQHQQQQRLKKQVKNTLTTMEEWEYKKNRIVHRMSSRI</sequence>
<evidence type="ECO:0000313" key="1">
    <source>
        <dbReference type="EMBL" id="JAQ09413.1"/>
    </source>
</evidence>
<reference evidence="1" key="1">
    <citation type="journal article" date="2016" name="Gigascience">
        <title>De novo construction of an expanded transcriptome assembly for the western tarnished plant bug, Lygus hesperus.</title>
        <authorList>
            <person name="Tassone E.E."/>
            <person name="Geib S.M."/>
            <person name="Hall B."/>
            <person name="Fabrick J.A."/>
            <person name="Brent C.S."/>
            <person name="Hull J.J."/>
        </authorList>
    </citation>
    <scope>NUCLEOTIDE SEQUENCE</scope>
</reference>
<organism evidence="1">
    <name type="scientific">Lygus hesperus</name>
    <name type="common">Western plant bug</name>
    <dbReference type="NCBI Taxonomy" id="30085"/>
    <lineage>
        <taxon>Eukaryota</taxon>
        <taxon>Metazoa</taxon>
        <taxon>Ecdysozoa</taxon>
        <taxon>Arthropoda</taxon>
        <taxon>Hexapoda</taxon>
        <taxon>Insecta</taxon>
        <taxon>Pterygota</taxon>
        <taxon>Neoptera</taxon>
        <taxon>Paraneoptera</taxon>
        <taxon>Hemiptera</taxon>
        <taxon>Heteroptera</taxon>
        <taxon>Panheteroptera</taxon>
        <taxon>Cimicomorpha</taxon>
        <taxon>Miridae</taxon>
        <taxon>Mirini</taxon>
        <taxon>Lygus</taxon>
    </lineage>
</organism>
<proteinExistence type="predicted"/>
<accession>A0A146LN43</accession>